<gene>
    <name evidence="1" type="ORF">Ga0123461_2155</name>
</gene>
<reference evidence="1 2" key="1">
    <citation type="submission" date="2016-12" db="EMBL/GenBank/DDBJ databases">
        <title>Isolation and genomic insights into novel planktonic Zetaproteobacteria from stratified waters of the Chesapeake Bay.</title>
        <authorList>
            <person name="McAllister S.M."/>
            <person name="Kato S."/>
            <person name="Chan C.S."/>
            <person name="Chiu B.K."/>
            <person name="Field E.K."/>
        </authorList>
    </citation>
    <scope>NUCLEOTIDE SEQUENCE [LARGE SCALE GENOMIC DNA]</scope>
    <source>
        <strain evidence="1 2">CP-5</strain>
    </source>
</reference>
<keyword evidence="2" id="KW-1185">Reference proteome</keyword>
<evidence type="ECO:0000313" key="2">
    <source>
        <dbReference type="Proteomes" id="UP000231701"/>
    </source>
</evidence>
<sequence length="766" mass="85255">MDLSAPCERLSRLDYLMKYKETAKPMISPDYFDFRWSWYTPVLNRQERPADHCAVEVRRLPIHMAGRDAGEYIPFAVQADVENALKISLRRLQDYAVRYMVRGEKVSAHTLPPMDAKVRAMVAYLRKQNPHLSRDLLHHWCAEQQGAAALLNVCEVLWEQGWKQDQADAAPWVPAVNVLLLRLIRTAIAALPDEEGATTNHVMLCVVGGLYVWALQEFLKRYLEGVVEVARISNYEAMMLPVTPMVFLRHQPASTLLADDSRLIRIYGLEPEIVPQMRYLSDKVGARNDGGILSLLARDKMGAHLLRRTWARLSLWKLAMKSGHGGWMRWVLDAKRLDQLLGGQVKLDAAALANLQANSDEPVAVWLLTQLQGGRAAKNGDEPWLRDKITLMAFRVFEEDVRVEVARRKAESSWMDCKADLVSPGKQRTGLVGISEVRAQAGLRGGRNADGEKRLIEAWLEGELVLIQSDVTKALHSGRTLSLRHGCMRVEWSDYLARVCTLTGFKTSRFLDDRFMPGFFAIVEGRDDLFLDECSGSGCMLRGSILSLIDAALQLREQLRLLHLDLVGGADAGGGTDSLPKVTMCMDMTGEWAFSEIKHSKSGAHRIVFSLAVSQVEAGIARDAGVAHMIRARDEMLNQRPIGSVNVESINIGSGEAVQIFYNAGIALTASAMKELTGALRHKAKIYEYRPTASQVEGVLDGFRLPLCGLELLAIQRSAEKGGPPLLLMKVGRPNLGGVDVELYELLDGCTDAARLIVEKGMARWQ</sequence>
<dbReference type="EMBL" id="CP018799">
    <property type="protein sequence ID" value="ATX80561.1"/>
    <property type="molecule type" value="Genomic_DNA"/>
</dbReference>
<organism evidence="1 2">
    <name type="scientific">Mariprofundus aestuarium</name>
    <dbReference type="NCBI Taxonomy" id="1921086"/>
    <lineage>
        <taxon>Bacteria</taxon>
        <taxon>Pseudomonadati</taxon>
        <taxon>Pseudomonadota</taxon>
        <taxon>Candidatius Mariprofundia</taxon>
        <taxon>Mariprofundales</taxon>
        <taxon>Mariprofundaceae</taxon>
        <taxon>Mariprofundus</taxon>
    </lineage>
</organism>
<name>A0A2K8L401_MARES</name>
<accession>A0A2K8L401</accession>
<proteinExistence type="predicted"/>
<dbReference type="KEGG" id="maes:Ga0123461_2155"/>
<protein>
    <submittedName>
        <fullName evidence="1">Uncharacterized protein</fullName>
    </submittedName>
</protein>
<evidence type="ECO:0000313" key="1">
    <source>
        <dbReference type="EMBL" id="ATX80561.1"/>
    </source>
</evidence>
<dbReference type="AlphaFoldDB" id="A0A2K8L401"/>
<dbReference type="Proteomes" id="UP000231701">
    <property type="component" value="Chromosome"/>
</dbReference>